<dbReference type="Proteomes" id="UP001163823">
    <property type="component" value="Chromosome 14"/>
</dbReference>
<evidence type="ECO:0000256" key="5">
    <source>
        <dbReference type="ARBA" id="ARBA00023242"/>
    </source>
</evidence>
<name>A0AAD7KNF1_QUISA</name>
<dbReference type="PANTHER" id="PTHR15492:SF1">
    <property type="entry name" value="CYCLIN-D1-BINDING PROTEIN 1"/>
    <property type="match status" value="1"/>
</dbReference>
<evidence type="ECO:0000259" key="7">
    <source>
        <dbReference type="Pfam" id="PF13324"/>
    </source>
</evidence>
<dbReference type="GO" id="GO:0005737">
    <property type="term" value="C:cytoplasm"/>
    <property type="evidence" value="ECO:0007669"/>
    <property type="project" value="UniProtKB-SubCell"/>
</dbReference>
<reference evidence="9" key="1">
    <citation type="journal article" date="2023" name="Science">
        <title>Elucidation of the pathway for biosynthesis of saponin adjuvants from the soapbark tree.</title>
        <authorList>
            <person name="Reed J."/>
            <person name="Orme A."/>
            <person name="El-Demerdash A."/>
            <person name="Owen C."/>
            <person name="Martin L.B.B."/>
            <person name="Misra R.C."/>
            <person name="Kikuchi S."/>
            <person name="Rejzek M."/>
            <person name="Martin A.C."/>
            <person name="Harkess A."/>
            <person name="Leebens-Mack J."/>
            <person name="Louveau T."/>
            <person name="Stephenson M.J."/>
            <person name="Osbourn A."/>
        </authorList>
    </citation>
    <scope>NUCLEOTIDE SEQUENCE</scope>
    <source>
        <strain evidence="9">S10</strain>
    </source>
</reference>
<dbReference type="InterPro" id="IPR049318">
    <property type="entry name" value="GCIP_C"/>
</dbReference>
<evidence type="ECO:0000259" key="8">
    <source>
        <dbReference type="Pfam" id="PF20936"/>
    </source>
</evidence>
<dbReference type="Pfam" id="PF13324">
    <property type="entry name" value="GCIP_N"/>
    <property type="match status" value="1"/>
</dbReference>
<protein>
    <submittedName>
        <fullName evidence="9">Cyclin-D1-binding protein</fullName>
    </submittedName>
</protein>
<dbReference type="Gene3D" id="1.20.1420.10">
    <property type="entry name" value="Talin, central domain"/>
    <property type="match status" value="1"/>
</dbReference>
<evidence type="ECO:0000256" key="2">
    <source>
        <dbReference type="ARBA" id="ARBA00004496"/>
    </source>
</evidence>
<dbReference type="KEGG" id="qsa:O6P43_032668"/>
<sequence length="363" mass="39525">MVKAEKEQLNRTLSSHLNTIHETLQVFDQTASSSLEKVGWEDVIKMGDQVSRQATTVGMVWTGEIPDARAIEENISAYFNVLQGFLLLSHGSTVGAGPTLFSSIVASVKQIVDSSFRLMTESLSLYGSNIKDRKLSVPQLVGAVWEACSALKKTPGTNIIAIGRAMTQVAVSLKDVLREMNELKPASSDPIGEAYDRTNAETDCEPQDDNSTECDLGSDLSPDEMKVAQLAISVVSDTLSVVKELIRLITSLLRLENPNDSSNFVDYVENLLKLCQGIGVQIDEIGACLYPPQEVPAMKAASEKMYSILDDMLVVVEGLKGTLEAFQEACNRLRSSLRQLESELSSCNTVDLEAKVQSITLAN</sequence>
<comment type="caution">
    <text evidence="9">The sequence shown here is derived from an EMBL/GenBank/DDBJ whole genome shotgun (WGS) entry which is preliminary data.</text>
</comment>
<feature type="domain" description="Cyclin-D1-binding protein 1-like C-terminal" evidence="8">
    <location>
        <begin position="217"/>
        <end position="313"/>
    </location>
</feature>
<evidence type="ECO:0000256" key="6">
    <source>
        <dbReference type="ARBA" id="ARBA00023306"/>
    </source>
</evidence>
<accession>A0AAD7KNF1</accession>
<keyword evidence="6" id="KW-0131">Cell cycle</keyword>
<proteinExistence type="inferred from homology"/>
<dbReference type="AlphaFoldDB" id="A0AAD7KNF1"/>
<comment type="similarity">
    <text evidence="3">Belongs to the CCNDBP1 family.</text>
</comment>
<feature type="domain" description="Cyclin-D1-binding protein 1-like N-terminal" evidence="7">
    <location>
        <begin position="42"/>
        <end position="185"/>
    </location>
</feature>
<dbReference type="GO" id="GO:0005634">
    <property type="term" value="C:nucleus"/>
    <property type="evidence" value="ECO:0007669"/>
    <property type="project" value="UniProtKB-SubCell"/>
</dbReference>
<keyword evidence="4" id="KW-0963">Cytoplasm</keyword>
<evidence type="ECO:0000256" key="3">
    <source>
        <dbReference type="ARBA" id="ARBA00008940"/>
    </source>
</evidence>
<dbReference type="InterPro" id="IPR026907">
    <property type="entry name" value="GCIP-like"/>
</dbReference>
<evidence type="ECO:0000256" key="1">
    <source>
        <dbReference type="ARBA" id="ARBA00004123"/>
    </source>
</evidence>
<comment type="subcellular location">
    <subcellularLocation>
        <location evidence="2">Cytoplasm</location>
    </subcellularLocation>
    <subcellularLocation>
        <location evidence="1">Nucleus</location>
    </subcellularLocation>
</comment>
<organism evidence="9 10">
    <name type="scientific">Quillaja saponaria</name>
    <name type="common">Soap bark tree</name>
    <dbReference type="NCBI Taxonomy" id="32244"/>
    <lineage>
        <taxon>Eukaryota</taxon>
        <taxon>Viridiplantae</taxon>
        <taxon>Streptophyta</taxon>
        <taxon>Embryophyta</taxon>
        <taxon>Tracheophyta</taxon>
        <taxon>Spermatophyta</taxon>
        <taxon>Magnoliopsida</taxon>
        <taxon>eudicotyledons</taxon>
        <taxon>Gunneridae</taxon>
        <taxon>Pentapetalae</taxon>
        <taxon>rosids</taxon>
        <taxon>fabids</taxon>
        <taxon>Fabales</taxon>
        <taxon>Quillajaceae</taxon>
        <taxon>Quillaja</taxon>
    </lineage>
</organism>
<keyword evidence="5" id="KW-0539">Nucleus</keyword>
<dbReference type="Gene3D" id="1.20.1410.10">
    <property type="entry name" value="I/LWEQ domain"/>
    <property type="match status" value="1"/>
</dbReference>
<dbReference type="EMBL" id="JARAOO010000014">
    <property type="protein sequence ID" value="KAJ7943070.1"/>
    <property type="molecule type" value="Genomic_DNA"/>
</dbReference>
<dbReference type="InterPro" id="IPR049317">
    <property type="entry name" value="GCIP-like_N"/>
</dbReference>
<evidence type="ECO:0000313" key="9">
    <source>
        <dbReference type="EMBL" id="KAJ7943070.1"/>
    </source>
</evidence>
<dbReference type="PANTHER" id="PTHR15492">
    <property type="entry name" value="CYCLIN D1-BINDING PROTEIN 1"/>
    <property type="match status" value="1"/>
</dbReference>
<keyword evidence="10" id="KW-1185">Reference proteome</keyword>
<dbReference type="Pfam" id="PF20936">
    <property type="entry name" value="GCIP_C"/>
    <property type="match status" value="1"/>
</dbReference>
<evidence type="ECO:0000256" key="4">
    <source>
        <dbReference type="ARBA" id="ARBA00022490"/>
    </source>
</evidence>
<gene>
    <name evidence="9" type="ORF">O6P43_032668</name>
</gene>
<evidence type="ECO:0000313" key="10">
    <source>
        <dbReference type="Proteomes" id="UP001163823"/>
    </source>
</evidence>